<dbReference type="SUPFAM" id="SSF55811">
    <property type="entry name" value="Nudix"/>
    <property type="match status" value="1"/>
</dbReference>
<dbReference type="Pfam" id="PF00293">
    <property type="entry name" value="NUDIX"/>
    <property type="match status" value="1"/>
</dbReference>
<keyword evidence="7" id="KW-1185">Reference proteome</keyword>
<dbReference type="InterPro" id="IPR000086">
    <property type="entry name" value="NUDIX_hydrolase_dom"/>
</dbReference>
<feature type="domain" description="Nudix hydrolase" evidence="5">
    <location>
        <begin position="4"/>
        <end position="146"/>
    </location>
</feature>
<dbReference type="GO" id="GO:0016787">
    <property type="term" value="F:hydrolase activity"/>
    <property type="evidence" value="ECO:0007669"/>
    <property type="project" value="UniProtKB-KW"/>
</dbReference>
<evidence type="ECO:0000313" key="6">
    <source>
        <dbReference type="EMBL" id="SNT41127.1"/>
    </source>
</evidence>
<dbReference type="PRINTS" id="PR00502">
    <property type="entry name" value="NUDIXFAMILY"/>
</dbReference>
<evidence type="ECO:0000313" key="7">
    <source>
        <dbReference type="Proteomes" id="UP000198362"/>
    </source>
</evidence>
<evidence type="ECO:0000256" key="2">
    <source>
        <dbReference type="ARBA" id="ARBA00005582"/>
    </source>
</evidence>
<reference evidence="6 7" key="1">
    <citation type="submission" date="2017-06" db="EMBL/GenBank/DDBJ databases">
        <authorList>
            <person name="Kim H.J."/>
            <person name="Triplett B.A."/>
        </authorList>
    </citation>
    <scope>NUCLEOTIDE SEQUENCE [LARGE SCALE GENOMIC DNA]</scope>
    <source>
        <strain evidence="6 7">CGMCC 4.5593</strain>
    </source>
</reference>
<dbReference type="InterPro" id="IPR015797">
    <property type="entry name" value="NUDIX_hydrolase-like_dom_sf"/>
</dbReference>
<evidence type="ECO:0000256" key="1">
    <source>
        <dbReference type="ARBA" id="ARBA00001946"/>
    </source>
</evidence>
<dbReference type="Gene3D" id="3.90.79.10">
    <property type="entry name" value="Nucleoside Triphosphate Pyrophosphohydrolase"/>
    <property type="match status" value="1"/>
</dbReference>
<dbReference type="PANTHER" id="PTHR43046:SF16">
    <property type="entry name" value="ADP-RIBOSE PYROPHOSPHATASE YJHB-RELATED"/>
    <property type="match status" value="1"/>
</dbReference>
<dbReference type="OrthoDB" id="9764897at2"/>
<comment type="similarity">
    <text evidence="2 4">Belongs to the Nudix hydrolase family.</text>
</comment>
<protein>
    <submittedName>
        <fullName evidence="6">NUDIX domain-containing protein</fullName>
    </submittedName>
</protein>
<gene>
    <name evidence="6" type="ORF">SAMN05421812_105396</name>
</gene>
<dbReference type="EMBL" id="FZPH01000005">
    <property type="protein sequence ID" value="SNT41127.1"/>
    <property type="molecule type" value="Genomic_DNA"/>
</dbReference>
<accession>A0A239MDQ1</accession>
<dbReference type="PROSITE" id="PS51462">
    <property type="entry name" value="NUDIX"/>
    <property type="match status" value="1"/>
</dbReference>
<dbReference type="AlphaFoldDB" id="A0A239MDQ1"/>
<evidence type="ECO:0000259" key="5">
    <source>
        <dbReference type="PROSITE" id="PS51462"/>
    </source>
</evidence>
<dbReference type="PROSITE" id="PS00893">
    <property type="entry name" value="NUDIX_BOX"/>
    <property type="match status" value="1"/>
</dbReference>
<dbReference type="PANTHER" id="PTHR43046">
    <property type="entry name" value="GDP-MANNOSE MANNOSYL HYDROLASE"/>
    <property type="match status" value="1"/>
</dbReference>
<dbReference type="RefSeq" id="WP_089249365.1">
    <property type="nucleotide sequence ID" value="NZ_FZPH01000005.1"/>
</dbReference>
<dbReference type="Proteomes" id="UP000198362">
    <property type="component" value="Unassembled WGS sequence"/>
</dbReference>
<evidence type="ECO:0000256" key="4">
    <source>
        <dbReference type="RuleBase" id="RU003476"/>
    </source>
</evidence>
<keyword evidence="3 4" id="KW-0378">Hydrolase</keyword>
<proteinExistence type="inferred from homology"/>
<dbReference type="InterPro" id="IPR020476">
    <property type="entry name" value="Nudix_hydrolase"/>
</dbReference>
<comment type="cofactor">
    <cofactor evidence="1">
        <name>Mg(2+)</name>
        <dbReference type="ChEBI" id="CHEBI:18420"/>
    </cofactor>
</comment>
<name>A0A239MDQ1_9ACTN</name>
<organism evidence="6 7">
    <name type="scientific">Asanoa hainanensis</name>
    <dbReference type="NCBI Taxonomy" id="560556"/>
    <lineage>
        <taxon>Bacteria</taxon>
        <taxon>Bacillati</taxon>
        <taxon>Actinomycetota</taxon>
        <taxon>Actinomycetes</taxon>
        <taxon>Micromonosporales</taxon>
        <taxon>Micromonosporaceae</taxon>
        <taxon>Asanoa</taxon>
    </lineage>
</organism>
<dbReference type="CDD" id="cd03674">
    <property type="entry name" value="NUDIX_Hydrolase"/>
    <property type="match status" value="1"/>
</dbReference>
<evidence type="ECO:0000256" key="3">
    <source>
        <dbReference type="ARBA" id="ARBA00022801"/>
    </source>
</evidence>
<sequence>MRSARHFTAAAIILDDRDRVLLVSHHKIGLWIYPGGHLEADEDPVEGVVREVREETGLRVEVIRAKSFEHPAIRVIPPPFAILDIDMNAPSSEAHRHIELVYVCRPLRGTLTPRLAEVGECRWVPALEVGRLETPTELPDLVLAAVNWVHAADL</sequence>
<dbReference type="InterPro" id="IPR020084">
    <property type="entry name" value="NUDIX_hydrolase_CS"/>
</dbReference>